<evidence type="ECO:0000313" key="2">
    <source>
        <dbReference type="Proteomes" id="UP001165960"/>
    </source>
</evidence>
<comment type="caution">
    <text evidence="1">The sequence shown here is derived from an EMBL/GenBank/DDBJ whole genome shotgun (WGS) entry which is preliminary data.</text>
</comment>
<dbReference type="Proteomes" id="UP001165960">
    <property type="component" value="Unassembled WGS sequence"/>
</dbReference>
<dbReference type="EMBL" id="QTSX02006716">
    <property type="protein sequence ID" value="KAJ9052279.1"/>
    <property type="molecule type" value="Genomic_DNA"/>
</dbReference>
<reference evidence="1" key="1">
    <citation type="submission" date="2022-04" db="EMBL/GenBank/DDBJ databases">
        <title>Genome of the entomopathogenic fungus Entomophthora muscae.</title>
        <authorList>
            <person name="Elya C."/>
            <person name="Lovett B.R."/>
            <person name="Lee E."/>
            <person name="Macias A.M."/>
            <person name="Hajek A.E."/>
            <person name="De Bivort B.L."/>
            <person name="Kasson M.T."/>
            <person name="De Fine Licht H.H."/>
            <person name="Stajich J.E."/>
        </authorList>
    </citation>
    <scope>NUCLEOTIDE SEQUENCE</scope>
    <source>
        <strain evidence="1">Berkeley</strain>
    </source>
</reference>
<accession>A0ACC2RQE2</accession>
<gene>
    <name evidence="1" type="ORF">DSO57_1035821</name>
</gene>
<evidence type="ECO:0000313" key="1">
    <source>
        <dbReference type="EMBL" id="KAJ9052279.1"/>
    </source>
</evidence>
<keyword evidence="2" id="KW-1185">Reference proteome</keyword>
<sequence>MINNLIRIVSGLVDFVTSRRCFSMRLAFYGVASTLLTAAVLYTNFLTPTHSFPPFRRSNFYTSAIYLSNSSASLLVLLNFGIFGTLLWGKVLQSIFFGPLRAIEVEHLYERSWFAVTETCLAMTIFREEFDAPFVTLFVALLFTKIFHWLCQDRVDFMEQSLQVSPLFHLRMVTLMANLLIADTLFVAYSVKYTVENGANMLIVFGFEYAILVAVLLATFFKYVVHMIDSRTDEAWENKSMYIFYLELVTDFMKLMIYLIFFVVVVKFYSVPLHIIRDIYVTLRSFLQKCRDLVRYRQATRNMNERYPDATMDELSRMSDPTCIICREEMVHRDDATARQRMPTPVPTPREGRPAMAADVPKKLPCGHIFHFSCLRSWLERQQSCPTCRSPVLNTEQATPQAQPQAQQLADLLGQPQAAQPPQPPQPQDQPPSQPPVDQPAAGSTSQGAPQSAQVEEVVQPTRVRVRAVPGQAMPGVIPLGDLEVPPGGDGIRPFRLQVMPPLTDDDVTRLASGTREAISRRLELINRTQAHLIALSTVLTQALTIPVPTTEASADTAAEASSQPTQSTSGPVIQLRAYPEPEAWPISDHEEEHTSETTAPAAAGVSAPTPEGPAAGNQRSPARSPVSFGQVLPNVPLALSSDSDDSEYNPAIHDERSTTYD</sequence>
<protein>
    <submittedName>
        <fullName evidence="1">Uncharacterized protein</fullName>
    </submittedName>
</protein>
<organism evidence="1 2">
    <name type="scientific">Entomophthora muscae</name>
    <dbReference type="NCBI Taxonomy" id="34485"/>
    <lineage>
        <taxon>Eukaryota</taxon>
        <taxon>Fungi</taxon>
        <taxon>Fungi incertae sedis</taxon>
        <taxon>Zoopagomycota</taxon>
        <taxon>Entomophthoromycotina</taxon>
        <taxon>Entomophthoromycetes</taxon>
        <taxon>Entomophthorales</taxon>
        <taxon>Entomophthoraceae</taxon>
        <taxon>Entomophthora</taxon>
    </lineage>
</organism>
<name>A0ACC2RQE2_9FUNG</name>
<proteinExistence type="predicted"/>